<accession>A0A1I1J8E2</accession>
<dbReference type="SUPFAM" id="SSF53300">
    <property type="entry name" value="vWA-like"/>
    <property type="match status" value="1"/>
</dbReference>
<evidence type="ECO:0000256" key="1">
    <source>
        <dbReference type="SAM" id="MobiDB-lite"/>
    </source>
</evidence>
<evidence type="ECO:0000313" key="3">
    <source>
        <dbReference type="EMBL" id="SFC44716.1"/>
    </source>
</evidence>
<feature type="domain" description="VWFA" evidence="2">
    <location>
        <begin position="15"/>
        <end position="191"/>
    </location>
</feature>
<dbReference type="InterPro" id="IPR036465">
    <property type="entry name" value="vWFA_dom_sf"/>
</dbReference>
<evidence type="ECO:0000259" key="2">
    <source>
        <dbReference type="PROSITE" id="PS50234"/>
    </source>
</evidence>
<dbReference type="STRING" id="574651.SAMN04487968_106222"/>
<gene>
    <name evidence="3" type="ORF">SAMN04487968_106222</name>
</gene>
<keyword evidence="4" id="KW-1185">Reference proteome</keyword>
<dbReference type="InterPro" id="IPR002035">
    <property type="entry name" value="VWF_A"/>
</dbReference>
<dbReference type="CDD" id="cd00198">
    <property type="entry name" value="vWFA"/>
    <property type="match status" value="1"/>
</dbReference>
<dbReference type="PROSITE" id="PS50234">
    <property type="entry name" value="VWFA"/>
    <property type="match status" value="1"/>
</dbReference>
<dbReference type="AlphaFoldDB" id="A0A1I1J8E2"/>
<dbReference type="Gene3D" id="3.40.50.410">
    <property type="entry name" value="von Willebrand factor, type A domain"/>
    <property type="match status" value="1"/>
</dbReference>
<dbReference type="SMART" id="SM00327">
    <property type="entry name" value="VWA"/>
    <property type="match status" value="1"/>
</dbReference>
<feature type="region of interest" description="Disordered" evidence="1">
    <location>
        <begin position="198"/>
        <end position="232"/>
    </location>
</feature>
<sequence length="232" mass="24606">MTFRPGARPTGRPLHFVFLLDGSGSMAAQGKIEALNEAIRAALPDLRDVAAQNPFADLLVRAIVFADGARWHVPQPTPIAELTWAPVVAGGFTDLGAALTAVSEVLQVPPMDHRALPPVLVLISDGQPTDDFEAGLAALLAEPWGRRAVRMAIAIGADADVDVLDRFIADPGIKPFTAAGPEQLAYLVRFVSTAASRIASQPGRPDAAEPVSEPRLPEPELPEPADPQLLVW</sequence>
<organism evidence="3 4">
    <name type="scientific">Nocardioides terrae</name>
    <dbReference type="NCBI Taxonomy" id="574651"/>
    <lineage>
        <taxon>Bacteria</taxon>
        <taxon>Bacillati</taxon>
        <taxon>Actinomycetota</taxon>
        <taxon>Actinomycetes</taxon>
        <taxon>Propionibacteriales</taxon>
        <taxon>Nocardioidaceae</taxon>
        <taxon>Nocardioides</taxon>
    </lineage>
</organism>
<proteinExistence type="predicted"/>
<name>A0A1I1J8E2_9ACTN</name>
<reference evidence="3 4" key="1">
    <citation type="submission" date="2016-10" db="EMBL/GenBank/DDBJ databases">
        <authorList>
            <person name="de Groot N.N."/>
        </authorList>
    </citation>
    <scope>NUCLEOTIDE SEQUENCE [LARGE SCALE GENOMIC DNA]</scope>
    <source>
        <strain evidence="3 4">CGMCC 1.7056</strain>
    </source>
</reference>
<evidence type="ECO:0000313" key="4">
    <source>
        <dbReference type="Proteomes" id="UP000198832"/>
    </source>
</evidence>
<dbReference type="Pfam" id="PF00092">
    <property type="entry name" value="VWA"/>
    <property type="match status" value="1"/>
</dbReference>
<dbReference type="EMBL" id="FOLB01000006">
    <property type="protein sequence ID" value="SFC44716.1"/>
    <property type="molecule type" value="Genomic_DNA"/>
</dbReference>
<protein>
    <submittedName>
        <fullName evidence="3">Uncharacterized conserved protein YegL, contains vWA domain of TerY type</fullName>
    </submittedName>
</protein>
<dbReference type="OrthoDB" id="9806395at2"/>
<dbReference type="Proteomes" id="UP000198832">
    <property type="component" value="Unassembled WGS sequence"/>
</dbReference>
<dbReference type="RefSeq" id="WP_091123287.1">
    <property type="nucleotide sequence ID" value="NZ_FOLB01000006.1"/>
</dbReference>